<dbReference type="EMBL" id="ML170159">
    <property type="protein sequence ID" value="TDL27409.1"/>
    <property type="molecule type" value="Genomic_DNA"/>
</dbReference>
<sequence>MEGSTWTAVRPITPAKQWAAIIGCQMGAFATRAGNFSSSATGTTMTIDGINHSK</sequence>
<reference evidence="1 2" key="1">
    <citation type="submission" date="2018-06" db="EMBL/GenBank/DDBJ databases">
        <title>A transcriptomic atlas of mushroom development highlights an independent origin of complex multicellularity.</title>
        <authorList>
            <consortium name="DOE Joint Genome Institute"/>
            <person name="Krizsan K."/>
            <person name="Almasi E."/>
            <person name="Merenyi Z."/>
            <person name="Sahu N."/>
            <person name="Viragh M."/>
            <person name="Koszo T."/>
            <person name="Mondo S."/>
            <person name="Kiss B."/>
            <person name="Balint B."/>
            <person name="Kues U."/>
            <person name="Barry K."/>
            <person name="Hegedus J.C."/>
            <person name="Henrissat B."/>
            <person name="Johnson J."/>
            <person name="Lipzen A."/>
            <person name="Ohm R."/>
            <person name="Nagy I."/>
            <person name="Pangilinan J."/>
            <person name="Yan J."/>
            <person name="Xiong Y."/>
            <person name="Grigoriev I.V."/>
            <person name="Hibbett D.S."/>
            <person name="Nagy L.G."/>
        </authorList>
    </citation>
    <scope>NUCLEOTIDE SEQUENCE [LARGE SCALE GENOMIC DNA]</scope>
    <source>
        <strain evidence="1 2">SZMC22713</strain>
    </source>
</reference>
<evidence type="ECO:0000313" key="2">
    <source>
        <dbReference type="Proteomes" id="UP000294933"/>
    </source>
</evidence>
<proteinExistence type="predicted"/>
<keyword evidence="2" id="KW-1185">Reference proteome</keyword>
<organism evidence="1 2">
    <name type="scientific">Rickenella mellea</name>
    <dbReference type="NCBI Taxonomy" id="50990"/>
    <lineage>
        <taxon>Eukaryota</taxon>
        <taxon>Fungi</taxon>
        <taxon>Dikarya</taxon>
        <taxon>Basidiomycota</taxon>
        <taxon>Agaricomycotina</taxon>
        <taxon>Agaricomycetes</taxon>
        <taxon>Hymenochaetales</taxon>
        <taxon>Rickenellaceae</taxon>
        <taxon>Rickenella</taxon>
    </lineage>
</organism>
<gene>
    <name evidence="1" type="ORF">BD410DRAFT_418629</name>
</gene>
<dbReference type="Proteomes" id="UP000294933">
    <property type="component" value="Unassembled WGS sequence"/>
</dbReference>
<protein>
    <submittedName>
        <fullName evidence="1">Uncharacterized protein</fullName>
    </submittedName>
</protein>
<dbReference type="AlphaFoldDB" id="A0A4Y7QKP9"/>
<evidence type="ECO:0000313" key="1">
    <source>
        <dbReference type="EMBL" id="TDL27409.1"/>
    </source>
</evidence>
<name>A0A4Y7QKP9_9AGAM</name>
<dbReference type="VEuPathDB" id="FungiDB:BD410DRAFT_418629"/>
<accession>A0A4Y7QKP9</accession>